<evidence type="ECO:0000256" key="4">
    <source>
        <dbReference type="ARBA" id="ARBA00011989"/>
    </source>
</evidence>
<dbReference type="OrthoDB" id="9779041at2"/>
<keyword evidence="11" id="KW-1185">Reference proteome</keyword>
<comment type="cofactor">
    <cofactor evidence="2 8">
        <name>NADP(+)</name>
        <dbReference type="ChEBI" id="CHEBI:58349"/>
    </cofactor>
</comment>
<dbReference type="Gene3D" id="3.40.50.720">
    <property type="entry name" value="NAD(P)-binding Rossmann-like Domain"/>
    <property type="match status" value="1"/>
</dbReference>
<dbReference type="InterPro" id="IPR016040">
    <property type="entry name" value="NAD(P)-bd_dom"/>
</dbReference>
<comment type="caution">
    <text evidence="8">Lacks conserved residue(s) required for the propagation of feature annotation.</text>
</comment>
<sequence length="335" mass="36833">MDAHPDSPCKTALIFGISGQDGAYLARLLLADGYRVHGTSRDREMSGFANLVQLGLKAQVGLHSAVLTDFRSVIEVIDRVRPDEIYNLAAQSSVGLSFDQPAETVNGCLIGTLNILEAIRFLKLKTRFYSAASSECYGNTGATPADETTPFHPRSPYGVGKAAAFWAVANYREAYGLFACSGILFNHESPLRPARYVTQKVVRGAADIADKKRDRLILGALDVARDWGWAPDYVEAMARMLRHDRPEDFVIATGETHTLEAFVAEVFAQFGLNWRDHVDSDRALLRPSDISYSAGNPEKAHRLLNWRAEARMPQIVAQLVAAEIARRRSPDPSGG</sequence>
<dbReference type="Pfam" id="PF16363">
    <property type="entry name" value="GDP_Man_Dehyd"/>
    <property type="match status" value="1"/>
</dbReference>
<evidence type="ECO:0000256" key="3">
    <source>
        <dbReference type="ARBA" id="ARBA00009263"/>
    </source>
</evidence>
<name>A0A255XLH5_9PROT</name>
<dbReference type="GO" id="GO:0008446">
    <property type="term" value="F:GDP-mannose 4,6-dehydratase activity"/>
    <property type="evidence" value="ECO:0007669"/>
    <property type="project" value="UniProtKB-UniRule"/>
</dbReference>
<dbReference type="PANTHER" id="PTHR43715:SF1">
    <property type="entry name" value="GDP-MANNOSE 4,6 DEHYDRATASE"/>
    <property type="match status" value="1"/>
</dbReference>
<dbReference type="PANTHER" id="PTHR43715">
    <property type="entry name" value="GDP-MANNOSE 4,6-DEHYDRATASE"/>
    <property type="match status" value="1"/>
</dbReference>
<evidence type="ECO:0000313" key="10">
    <source>
        <dbReference type="EMBL" id="OYQ17817.1"/>
    </source>
</evidence>
<dbReference type="Gene3D" id="3.90.25.10">
    <property type="entry name" value="UDP-galactose 4-epimerase, domain 1"/>
    <property type="match status" value="1"/>
</dbReference>
<dbReference type="EMBL" id="NOXS01000033">
    <property type="protein sequence ID" value="OYQ17817.1"/>
    <property type="molecule type" value="Genomic_DNA"/>
</dbReference>
<evidence type="ECO:0000313" key="11">
    <source>
        <dbReference type="Proteomes" id="UP000216361"/>
    </source>
</evidence>
<dbReference type="RefSeq" id="WP_094409379.1">
    <property type="nucleotide sequence ID" value="NZ_BMJZ01000002.1"/>
</dbReference>
<dbReference type="CDD" id="cd05260">
    <property type="entry name" value="GDP_MD_SDR_e"/>
    <property type="match status" value="1"/>
</dbReference>
<evidence type="ECO:0000256" key="5">
    <source>
        <dbReference type="ARBA" id="ARBA00022458"/>
    </source>
</evidence>
<evidence type="ECO:0000256" key="7">
    <source>
        <dbReference type="ARBA" id="ARBA00059383"/>
    </source>
</evidence>
<dbReference type="FunFam" id="3.40.50.720:FF:000924">
    <property type="entry name" value="GDP-mannose 4,6 dehydratase"/>
    <property type="match status" value="1"/>
</dbReference>
<comment type="function">
    <text evidence="7 8">Catalyzes the conversion of GDP-D-mannose to GDP-4-dehydro-6-deoxy-D-mannose.</text>
</comment>
<feature type="domain" description="NAD(P)-binding" evidence="9">
    <location>
        <begin position="13"/>
        <end position="318"/>
    </location>
</feature>
<dbReference type="AlphaFoldDB" id="A0A255XLH5"/>
<evidence type="ECO:0000256" key="2">
    <source>
        <dbReference type="ARBA" id="ARBA00001937"/>
    </source>
</evidence>
<dbReference type="SUPFAM" id="SSF51735">
    <property type="entry name" value="NAD(P)-binding Rossmann-fold domains"/>
    <property type="match status" value="1"/>
</dbReference>
<reference evidence="10 11" key="1">
    <citation type="submission" date="2017-07" db="EMBL/GenBank/DDBJ databases">
        <title>Elstera cyanobacteriorum sp. nov., a novel bacterium isolated from cyanobacterial aggregates in a eutrophic lake.</title>
        <authorList>
            <person name="Cai H."/>
        </authorList>
    </citation>
    <scope>NUCLEOTIDE SEQUENCE [LARGE SCALE GENOMIC DNA]</scope>
    <source>
        <strain evidence="10 11">TH019</strain>
    </source>
</reference>
<evidence type="ECO:0000256" key="6">
    <source>
        <dbReference type="ARBA" id="ARBA00023239"/>
    </source>
</evidence>
<dbReference type="InterPro" id="IPR036291">
    <property type="entry name" value="NAD(P)-bd_dom_sf"/>
</dbReference>
<protein>
    <recommendedName>
        <fullName evidence="4 8">GDP-mannose 4,6-dehydratase</fullName>
        <ecNumber evidence="4 8">4.2.1.47</ecNumber>
    </recommendedName>
    <alternativeName>
        <fullName evidence="8">GDP-D-mannose dehydratase</fullName>
    </alternativeName>
</protein>
<organism evidence="10 11">
    <name type="scientific">Elstera cyanobacteriorum</name>
    <dbReference type="NCBI Taxonomy" id="2022747"/>
    <lineage>
        <taxon>Bacteria</taxon>
        <taxon>Pseudomonadati</taxon>
        <taxon>Pseudomonadota</taxon>
        <taxon>Alphaproteobacteria</taxon>
        <taxon>Rhodospirillales</taxon>
        <taxon>Rhodospirillaceae</taxon>
        <taxon>Elstera</taxon>
    </lineage>
</organism>
<keyword evidence="6 8" id="KW-0456">Lyase</keyword>
<dbReference type="EC" id="4.2.1.47" evidence="4 8"/>
<comment type="similarity">
    <text evidence="3 8">Belongs to the NAD(P)-dependent epimerase/dehydratase family. GDP-mannose 4,6-dehydratase subfamily.</text>
</comment>
<comment type="caution">
    <text evidence="10">The sequence shown here is derived from an EMBL/GenBank/DDBJ whole genome shotgun (WGS) entry which is preliminary data.</text>
</comment>
<evidence type="ECO:0000256" key="1">
    <source>
        <dbReference type="ARBA" id="ARBA00000188"/>
    </source>
</evidence>
<dbReference type="Proteomes" id="UP000216361">
    <property type="component" value="Unassembled WGS sequence"/>
</dbReference>
<comment type="catalytic activity">
    <reaction evidence="1 8">
        <text>GDP-alpha-D-mannose = GDP-4-dehydro-alpha-D-rhamnose + H2O</text>
        <dbReference type="Rhea" id="RHEA:23820"/>
        <dbReference type="ChEBI" id="CHEBI:15377"/>
        <dbReference type="ChEBI" id="CHEBI:57527"/>
        <dbReference type="ChEBI" id="CHEBI:57964"/>
        <dbReference type="EC" id="4.2.1.47"/>
    </reaction>
</comment>
<proteinExistence type="inferred from homology"/>
<accession>A0A255XLH5</accession>
<evidence type="ECO:0000259" key="9">
    <source>
        <dbReference type="Pfam" id="PF16363"/>
    </source>
</evidence>
<evidence type="ECO:0000256" key="8">
    <source>
        <dbReference type="HAMAP-Rule" id="MF_00955"/>
    </source>
</evidence>
<gene>
    <name evidence="8" type="primary">gmd</name>
    <name evidence="10" type="ORF">CHR90_12625</name>
</gene>
<keyword evidence="5" id="KW-0536">Nodulation</keyword>
<dbReference type="InterPro" id="IPR006368">
    <property type="entry name" value="GDP_Man_deHydtase"/>
</dbReference>
<dbReference type="GO" id="GO:0042351">
    <property type="term" value="P:'de novo' GDP-L-fucose biosynthetic process"/>
    <property type="evidence" value="ECO:0007669"/>
    <property type="project" value="TreeGrafter"/>
</dbReference>
<dbReference type="HAMAP" id="MF_00955">
    <property type="entry name" value="GDP_Man_dehydratase"/>
    <property type="match status" value="1"/>
</dbReference>
<dbReference type="GO" id="GO:0070401">
    <property type="term" value="F:NADP+ binding"/>
    <property type="evidence" value="ECO:0007669"/>
    <property type="project" value="UniProtKB-UniRule"/>
</dbReference>
<keyword evidence="8" id="KW-0521">NADP</keyword>